<gene>
    <name evidence="2" type="ORF">YALI1_C11077g</name>
</gene>
<organism evidence="2 3">
    <name type="scientific">Yarrowia lipolytica</name>
    <name type="common">Candida lipolytica</name>
    <dbReference type="NCBI Taxonomy" id="4952"/>
    <lineage>
        <taxon>Eukaryota</taxon>
        <taxon>Fungi</taxon>
        <taxon>Dikarya</taxon>
        <taxon>Ascomycota</taxon>
        <taxon>Saccharomycotina</taxon>
        <taxon>Dipodascomycetes</taxon>
        <taxon>Dipodascales</taxon>
        <taxon>Dipodascales incertae sedis</taxon>
        <taxon>Yarrowia</taxon>
    </lineage>
</organism>
<dbReference type="RefSeq" id="XP_501586.3">
    <property type="nucleotide sequence ID" value="XM_501586.3"/>
</dbReference>
<dbReference type="InterPro" id="IPR036047">
    <property type="entry name" value="F-box-like_dom_sf"/>
</dbReference>
<evidence type="ECO:0000259" key="1">
    <source>
        <dbReference type="Pfam" id="PF00646"/>
    </source>
</evidence>
<sequence length="383" mass="43866">MVLKSIADADSQSNPFSALAPEIIHEILSHLDIPSVCALSHTNTFLRSSVTEDQFKLHLTAVCPWFDPDSSRFNTFKECTFEYLRRMSGKKFAPCLDNVSTRLPVEDMGPSVQSVNGYVEMIKVRNTHKFSDNVYISKYGIRVNLGSLEMWSAPDFQYIISLPQLFATIIGHRCTQYVLGQLLLQYRDEDHPRIYDLPDCDDYRMIHCGKHVFVYTIKWDLEYEYPEDKELLLYVSEDGLRQVMVGIPSHRPNSVYDGYFFFTDDNNALCFAQAGLDGLQVIDRAPNRRRCDFFCDSGKTGHMFVQDQMGNSHLWDMARHTMHLIPPSHRVQTSDVPIFLTVPYPGIDSVDLEMAEAQDEVPIEPKRAPFALFASLHHLAGMF</sequence>
<feature type="domain" description="F-box" evidence="1">
    <location>
        <begin position="17"/>
        <end position="56"/>
    </location>
</feature>
<proteinExistence type="predicted"/>
<dbReference type="VEuPathDB" id="FungiDB:YALI1_C11077g"/>
<dbReference type="Proteomes" id="UP000182444">
    <property type="component" value="Chromosome 1C"/>
</dbReference>
<dbReference type="EMBL" id="CP017555">
    <property type="protein sequence ID" value="AOW02512.1"/>
    <property type="molecule type" value="Genomic_DNA"/>
</dbReference>
<dbReference type="VEuPathDB" id="FungiDB:YALI0_C08184g"/>
<dbReference type="Pfam" id="PF00646">
    <property type="entry name" value="F-box"/>
    <property type="match status" value="1"/>
</dbReference>
<dbReference type="AlphaFoldDB" id="A0A1D8NA48"/>
<name>A0A1D8NA48_YARLL</name>
<accession>A0A1D8NA48</accession>
<evidence type="ECO:0000313" key="2">
    <source>
        <dbReference type="EMBL" id="AOW02512.1"/>
    </source>
</evidence>
<reference evidence="2 3" key="1">
    <citation type="journal article" date="2016" name="PLoS ONE">
        <title>Sequence Assembly of Yarrowia lipolytica Strain W29/CLIB89 Shows Transposable Element Diversity.</title>
        <authorList>
            <person name="Magnan C."/>
            <person name="Yu J."/>
            <person name="Chang I."/>
            <person name="Jahn E."/>
            <person name="Kanomata Y."/>
            <person name="Wu J."/>
            <person name="Zeller M."/>
            <person name="Oakes M."/>
            <person name="Baldi P."/>
            <person name="Sandmeyer S."/>
        </authorList>
    </citation>
    <scope>NUCLEOTIDE SEQUENCE [LARGE SCALE GENOMIC DNA]</scope>
    <source>
        <strain evidence="3">CLIB89(W29)</strain>
    </source>
</reference>
<dbReference type="SUPFAM" id="SSF81383">
    <property type="entry name" value="F-box domain"/>
    <property type="match status" value="1"/>
</dbReference>
<dbReference type="InterPro" id="IPR001810">
    <property type="entry name" value="F-box_dom"/>
</dbReference>
<evidence type="ECO:0000313" key="3">
    <source>
        <dbReference type="Proteomes" id="UP000182444"/>
    </source>
</evidence>
<dbReference type="KEGG" id="yli:2909485"/>
<dbReference type="GeneID" id="2909485"/>
<protein>
    <recommendedName>
        <fullName evidence="1">F-box domain-containing protein</fullName>
    </recommendedName>
</protein>